<dbReference type="CDD" id="cd08760">
    <property type="entry name" value="Cyt_b561_FRRS1_like"/>
    <property type="match status" value="1"/>
</dbReference>
<dbReference type="OrthoDB" id="2419613at2759"/>
<dbReference type="AlphaFoldDB" id="A0A2G5EQV4"/>
<dbReference type="Pfam" id="PF04526">
    <property type="entry name" value="DUF568"/>
    <property type="match status" value="1"/>
</dbReference>
<evidence type="ECO:0000256" key="5">
    <source>
        <dbReference type="ARBA" id="ARBA00022729"/>
    </source>
</evidence>
<dbReference type="CDD" id="cd09629">
    <property type="entry name" value="DOMON_CIL1_like"/>
    <property type="match status" value="1"/>
</dbReference>
<feature type="transmembrane region" description="Helical" evidence="13">
    <location>
        <begin position="238"/>
        <end position="259"/>
    </location>
</feature>
<keyword evidence="18" id="KW-1185">Reference proteome</keyword>
<dbReference type="InterPro" id="IPR005018">
    <property type="entry name" value="DOMON_domain"/>
</dbReference>
<dbReference type="Proteomes" id="UP000230069">
    <property type="component" value="Unassembled WGS sequence"/>
</dbReference>
<feature type="binding site" description="axial binding residue" evidence="11">
    <location>
        <position position="207"/>
    </location>
    <ligand>
        <name>heme b</name>
        <dbReference type="ChEBI" id="CHEBI:60344"/>
        <label>1</label>
    </ligand>
    <ligandPart>
        <name>Fe</name>
        <dbReference type="ChEBI" id="CHEBI:18248"/>
    </ligandPart>
</feature>
<feature type="domain" description="Cytochrome b561" evidence="16">
    <location>
        <begin position="171"/>
        <end position="367"/>
    </location>
</feature>
<evidence type="ECO:0000256" key="8">
    <source>
        <dbReference type="ARBA" id="ARBA00023136"/>
    </source>
</evidence>
<feature type="binding site" description="axial binding residue" evidence="11">
    <location>
        <position position="312"/>
    </location>
    <ligand>
        <name>heme b</name>
        <dbReference type="ChEBI" id="CHEBI:60344"/>
        <label>1</label>
    </ligand>
    <ligandPart>
        <name>Fe</name>
        <dbReference type="ChEBI" id="CHEBI:18248"/>
    </ligandPart>
</feature>
<dbReference type="InterPro" id="IPR017214">
    <property type="entry name" value="UCP037471"/>
</dbReference>
<keyword evidence="6 10" id="KW-0249">Electron transport</keyword>
<evidence type="ECO:0000256" key="3">
    <source>
        <dbReference type="ARBA" id="ARBA00022692"/>
    </source>
</evidence>
<dbReference type="InterPro" id="IPR006593">
    <property type="entry name" value="Cyt_b561/ferric_Rdtase_TM"/>
</dbReference>
<evidence type="ECO:0000259" key="15">
    <source>
        <dbReference type="PROSITE" id="PS50836"/>
    </source>
</evidence>
<keyword evidence="11" id="KW-0408">Iron</keyword>
<evidence type="ECO:0000256" key="14">
    <source>
        <dbReference type="SAM" id="SignalP"/>
    </source>
</evidence>
<feature type="signal peptide" evidence="14">
    <location>
        <begin position="1"/>
        <end position="23"/>
    </location>
</feature>
<dbReference type="EMBL" id="KZ305022">
    <property type="protein sequence ID" value="PIA58125.1"/>
    <property type="molecule type" value="Genomic_DNA"/>
</dbReference>
<dbReference type="FunCoup" id="A0A2G5EQV4">
    <property type="interactions" value="219"/>
</dbReference>
<dbReference type="SMART" id="SM00665">
    <property type="entry name" value="B561"/>
    <property type="match status" value="1"/>
</dbReference>
<dbReference type="GO" id="GO:0046872">
    <property type="term" value="F:metal ion binding"/>
    <property type="evidence" value="ECO:0007669"/>
    <property type="project" value="UniProtKB-KW"/>
</dbReference>
<feature type="transmembrane region" description="Helical" evidence="13">
    <location>
        <begin position="308"/>
        <end position="331"/>
    </location>
</feature>
<keyword evidence="2 10" id="KW-0813">Transport</keyword>
<dbReference type="FunFam" id="1.20.120.1770:FF:000007">
    <property type="entry name" value="Cytochrome b561 and DOMON domain-containing protein"/>
    <property type="match status" value="1"/>
</dbReference>
<feature type="transmembrane region" description="Helical" evidence="13">
    <location>
        <begin position="343"/>
        <end position="366"/>
    </location>
</feature>
<dbReference type="Pfam" id="PF03188">
    <property type="entry name" value="Cytochrom_B561"/>
    <property type="match status" value="1"/>
</dbReference>
<feature type="chain" id="PRO_5013646786" description="Cytochrome b561 and DOMON domain-containing protein" evidence="14">
    <location>
        <begin position="24"/>
        <end position="394"/>
    </location>
</feature>
<keyword evidence="7 13" id="KW-1133">Transmembrane helix</keyword>
<evidence type="ECO:0000256" key="2">
    <source>
        <dbReference type="ARBA" id="ARBA00022448"/>
    </source>
</evidence>
<dbReference type="InterPro" id="IPR045265">
    <property type="entry name" value="AIR12_DOMON"/>
</dbReference>
<dbReference type="PANTHER" id="PTHR23130">
    <property type="entry name" value="CYTOCHROME B561 AND DOMON DOMAIN-CONTAINING PROTEIN"/>
    <property type="match status" value="1"/>
</dbReference>
<evidence type="ECO:0000256" key="11">
    <source>
        <dbReference type="PIRSR" id="PIRSR037471-1"/>
    </source>
</evidence>
<comment type="cofactor">
    <cofactor evidence="10">
        <name>heme b</name>
        <dbReference type="ChEBI" id="CHEBI:60344"/>
    </cofactor>
    <text evidence="10">Binds 2 heme b groups non-covalently.</text>
</comment>
<dbReference type="PIRSF" id="PIRSF037471">
    <property type="entry name" value="UCP037471"/>
    <property type="match status" value="1"/>
</dbReference>
<feature type="region of interest" description="Disordered" evidence="12">
    <location>
        <begin position="375"/>
        <end position="394"/>
    </location>
</feature>
<feature type="transmembrane region" description="Helical" evidence="13">
    <location>
        <begin position="279"/>
        <end position="296"/>
    </location>
</feature>
<comment type="function">
    <text evidence="9">May act as a catecholamine-responsive trans-membrane electron transporter.</text>
</comment>
<evidence type="ECO:0000256" key="1">
    <source>
        <dbReference type="ARBA" id="ARBA00004141"/>
    </source>
</evidence>
<feature type="binding site" description="axial binding residue" evidence="11">
    <location>
        <position position="243"/>
    </location>
    <ligand>
        <name>heme b</name>
        <dbReference type="ChEBI" id="CHEBI:60344"/>
        <label>1</label>
    </ligand>
    <ligandPart>
        <name>Fe</name>
        <dbReference type="ChEBI" id="CHEBI:18248"/>
    </ligandPart>
</feature>
<evidence type="ECO:0000256" key="13">
    <source>
        <dbReference type="SAM" id="Phobius"/>
    </source>
</evidence>
<feature type="domain" description="DOMON" evidence="15">
    <location>
        <begin position="46"/>
        <end position="160"/>
    </location>
</feature>
<dbReference type="GO" id="GO:0016020">
    <property type="term" value="C:membrane"/>
    <property type="evidence" value="ECO:0007669"/>
    <property type="project" value="UniProtKB-SubCell"/>
</dbReference>
<sequence length="394" mass="43065">MAMFFRTILCFFVLISLVFTTSAQNCRSHTFANRIPYSACNDLSVLNSFLHWNYIAENRTVNLAYRHAGVSATRWVAWAINPTARGMVGSQALVAFQSGGRMEAYTSPINSFQTSLARGNLSFPVPTISAEFNGANEITIFATIVLPPGSTTVNQVWQEGPLTGSTPGIHPTTGANIQSIGTIDFQSGQTSSGGGAANSRVKRRNVHGVLNAVSWGTLMPLGAIIARYLKVAKAANPAWFYLHIACQTSAYAVGVAGWATGLKLGSDSPGIQYDSHRNLGIALFVLGTLQVFALLLRPKPDHKFRFYWNIYHHATGYLVIILSVVNVYKGFDILDPEKKWKRIYTGVLVTLAVIAVLLETFTWIVVIKRKKNEDKSHHGANGMNGYGARHQQGV</sequence>
<organism evidence="17 18">
    <name type="scientific">Aquilegia coerulea</name>
    <name type="common">Rocky mountain columbine</name>
    <dbReference type="NCBI Taxonomy" id="218851"/>
    <lineage>
        <taxon>Eukaryota</taxon>
        <taxon>Viridiplantae</taxon>
        <taxon>Streptophyta</taxon>
        <taxon>Embryophyta</taxon>
        <taxon>Tracheophyta</taxon>
        <taxon>Spermatophyta</taxon>
        <taxon>Magnoliopsida</taxon>
        <taxon>Ranunculales</taxon>
        <taxon>Ranunculaceae</taxon>
        <taxon>Thalictroideae</taxon>
        <taxon>Aquilegia</taxon>
    </lineage>
</organism>
<evidence type="ECO:0000313" key="17">
    <source>
        <dbReference type="EMBL" id="PIA58125.1"/>
    </source>
</evidence>
<proteinExistence type="predicted"/>
<feature type="binding site" description="axial binding residue" evidence="11">
    <location>
        <position position="276"/>
    </location>
    <ligand>
        <name>heme b</name>
        <dbReference type="ChEBI" id="CHEBI:60344"/>
        <label>1</label>
    </ligand>
    <ligandPart>
        <name>Fe</name>
        <dbReference type="ChEBI" id="CHEBI:18248"/>
    </ligandPart>
</feature>
<evidence type="ECO:0000256" key="9">
    <source>
        <dbReference type="ARBA" id="ARBA00053871"/>
    </source>
</evidence>
<evidence type="ECO:0000313" key="18">
    <source>
        <dbReference type="Proteomes" id="UP000230069"/>
    </source>
</evidence>
<evidence type="ECO:0000256" key="7">
    <source>
        <dbReference type="ARBA" id="ARBA00022989"/>
    </source>
</evidence>
<comment type="subcellular location">
    <subcellularLocation>
        <location evidence="1">Membrane</location>
        <topology evidence="1">Multi-pass membrane protein</topology>
    </subcellularLocation>
</comment>
<dbReference type="STRING" id="218851.A0A2G5EQV4"/>
<dbReference type="PROSITE" id="PS50939">
    <property type="entry name" value="CYTOCHROME_B561"/>
    <property type="match status" value="1"/>
</dbReference>
<protein>
    <recommendedName>
        <fullName evidence="10">Cytochrome b561 and DOMON domain-containing protein</fullName>
    </recommendedName>
</protein>
<keyword evidence="3 13" id="KW-0812">Transmembrane</keyword>
<keyword evidence="8 10" id="KW-0472">Membrane</keyword>
<dbReference type="PROSITE" id="PS50836">
    <property type="entry name" value="DOMON"/>
    <property type="match status" value="1"/>
</dbReference>
<evidence type="ECO:0000256" key="10">
    <source>
        <dbReference type="PIRNR" id="PIRNR037471"/>
    </source>
</evidence>
<name>A0A2G5EQV4_AQUCA</name>
<evidence type="ECO:0000256" key="12">
    <source>
        <dbReference type="SAM" id="MobiDB-lite"/>
    </source>
</evidence>
<evidence type="ECO:0000259" key="16">
    <source>
        <dbReference type="PROSITE" id="PS50939"/>
    </source>
</evidence>
<dbReference type="InParanoid" id="A0A2G5EQV4"/>
<gene>
    <name evidence="17" type="ORF">AQUCO_00500218v1</name>
</gene>
<accession>A0A2G5EQV4</accession>
<evidence type="ECO:0000256" key="6">
    <source>
        <dbReference type="ARBA" id="ARBA00022982"/>
    </source>
</evidence>
<keyword evidence="4 11" id="KW-0479">Metal-binding</keyword>
<keyword evidence="5 14" id="KW-0732">Signal</keyword>
<dbReference type="Gene3D" id="1.20.120.1770">
    <property type="match status" value="1"/>
</dbReference>
<evidence type="ECO:0000256" key="4">
    <source>
        <dbReference type="ARBA" id="ARBA00022723"/>
    </source>
</evidence>
<reference evidence="17 18" key="1">
    <citation type="submission" date="2017-09" db="EMBL/GenBank/DDBJ databases">
        <title>WGS assembly of Aquilegia coerulea Goldsmith.</title>
        <authorList>
            <person name="Hodges S."/>
            <person name="Kramer E."/>
            <person name="Nordborg M."/>
            <person name="Tomkins J."/>
            <person name="Borevitz J."/>
            <person name="Derieg N."/>
            <person name="Yan J."/>
            <person name="Mihaltcheva S."/>
            <person name="Hayes R.D."/>
            <person name="Rokhsar D."/>
        </authorList>
    </citation>
    <scope>NUCLEOTIDE SEQUENCE [LARGE SCALE GENOMIC DNA]</scope>
    <source>
        <strain evidence="18">cv. Goldsmith</strain>
    </source>
</reference>
<dbReference type="PANTHER" id="PTHR23130:SF167">
    <property type="entry name" value="CYTOCHROME B561 AND DOMON DOMAIN-CONTAINING PROTEIN"/>
    <property type="match status" value="1"/>
</dbReference>